<dbReference type="SUPFAM" id="SSF55729">
    <property type="entry name" value="Acyl-CoA N-acyltransferases (Nat)"/>
    <property type="match status" value="1"/>
</dbReference>
<dbReference type="PROSITE" id="PS51186">
    <property type="entry name" value="GNAT"/>
    <property type="match status" value="1"/>
</dbReference>
<feature type="domain" description="N-acetyltransferase" evidence="3">
    <location>
        <begin position="3"/>
        <end position="167"/>
    </location>
</feature>
<dbReference type="RefSeq" id="XP_049151703.1">
    <property type="nucleotide sequence ID" value="XM_049294557.1"/>
</dbReference>
<evidence type="ECO:0000256" key="2">
    <source>
        <dbReference type="ARBA" id="ARBA00023315"/>
    </source>
</evidence>
<accession>A0A9Q8T6M1</accession>
<dbReference type="CDD" id="cd04301">
    <property type="entry name" value="NAT_SF"/>
    <property type="match status" value="1"/>
</dbReference>
<dbReference type="Pfam" id="PF00583">
    <property type="entry name" value="Acetyltransf_1"/>
    <property type="match status" value="1"/>
</dbReference>
<sequence length="191" mass="21789">MDIQISQATIDDIPEILELTQKARVDMYPHLDEQWRAMKAEQDLATFQKIFFDHPDGAFIVARSENRIIATVGYQHYDYRFPHLTLLPDGVVEVVRLFVVPTWRRGGLASRLVSALEKAAREAGLKQLYLHTHPFLPGAIKFWERQGFVVLDIDRDDAAITEEPSLPKNELNSTMGVLLVDLETSIHALRP</sequence>
<name>A0A9Q8T6M1_9PEZI</name>
<keyword evidence="1" id="KW-0808">Transferase</keyword>
<gene>
    <name evidence="4" type="ORF">CLUP02_15633</name>
</gene>
<dbReference type="InterPro" id="IPR016181">
    <property type="entry name" value="Acyl_CoA_acyltransferase"/>
</dbReference>
<evidence type="ECO:0000313" key="5">
    <source>
        <dbReference type="Proteomes" id="UP000830671"/>
    </source>
</evidence>
<dbReference type="InterPro" id="IPR050832">
    <property type="entry name" value="Bact_Acetyltransf"/>
</dbReference>
<dbReference type="Gene3D" id="3.40.630.30">
    <property type="match status" value="1"/>
</dbReference>
<dbReference type="AlphaFoldDB" id="A0A9Q8T6M1"/>
<evidence type="ECO:0000256" key="1">
    <source>
        <dbReference type="ARBA" id="ARBA00022679"/>
    </source>
</evidence>
<keyword evidence="5" id="KW-1185">Reference proteome</keyword>
<dbReference type="GO" id="GO:0016747">
    <property type="term" value="F:acyltransferase activity, transferring groups other than amino-acyl groups"/>
    <property type="evidence" value="ECO:0007669"/>
    <property type="project" value="InterPro"/>
</dbReference>
<organism evidence="4 5">
    <name type="scientific">Colletotrichum lupini</name>
    <dbReference type="NCBI Taxonomy" id="145971"/>
    <lineage>
        <taxon>Eukaryota</taxon>
        <taxon>Fungi</taxon>
        <taxon>Dikarya</taxon>
        <taxon>Ascomycota</taxon>
        <taxon>Pezizomycotina</taxon>
        <taxon>Sordariomycetes</taxon>
        <taxon>Hypocreomycetidae</taxon>
        <taxon>Glomerellales</taxon>
        <taxon>Glomerellaceae</taxon>
        <taxon>Colletotrichum</taxon>
        <taxon>Colletotrichum acutatum species complex</taxon>
    </lineage>
</organism>
<dbReference type="Proteomes" id="UP000830671">
    <property type="component" value="Chromosome 8"/>
</dbReference>
<evidence type="ECO:0000259" key="3">
    <source>
        <dbReference type="PROSITE" id="PS51186"/>
    </source>
</evidence>
<dbReference type="InterPro" id="IPR000182">
    <property type="entry name" value="GNAT_dom"/>
</dbReference>
<reference evidence="4" key="1">
    <citation type="journal article" date="2021" name="Mol. Plant Microbe Interact.">
        <title>Complete Genome Sequence of the Plant-Pathogenic Fungus Colletotrichum lupini.</title>
        <authorList>
            <person name="Baroncelli R."/>
            <person name="Pensec F."/>
            <person name="Da Lio D."/>
            <person name="Boufleur T."/>
            <person name="Vicente I."/>
            <person name="Sarrocco S."/>
            <person name="Picot A."/>
            <person name="Baraldi E."/>
            <person name="Sukno S."/>
            <person name="Thon M."/>
            <person name="Le Floch G."/>
        </authorList>
    </citation>
    <scope>NUCLEOTIDE SEQUENCE</scope>
    <source>
        <strain evidence="4">IMI 504893</strain>
    </source>
</reference>
<dbReference type="PANTHER" id="PTHR43877">
    <property type="entry name" value="AMINOALKYLPHOSPHONATE N-ACETYLTRANSFERASE-RELATED-RELATED"/>
    <property type="match status" value="1"/>
</dbReference>
<dbReference type="KEGG" id="clup:CLUP02_15633"/>
<evidence type="ECO:0000313" key="4">
    <source>
        <dbReference type="EMBL" id="UQC90102.1"/>
    </source>
</evidence>
<keyword evidence="2" id="KW-0012">Acyltransferase</keyword>
<dbReference type="GeneID" id="73349567"/>
<protein>
    <submittedName>
        <fullName evidence="4">Acetyltransferase</fullName>
    </submittedName>
</protein>
<dbReference type="EMBL" id="CP019480">
    <property type="protein sequence ID" value="UQC90102.1"/>
    <property type="molecule type" value="Genomic_DNA"/>
</dbReference>
<proteinExistence type="predicted"/>